<dbReference type="RefSeq" id="WP_182527766.1">
    <property type="nucleotide sequence ID" value="NZ_JACJHT010000006.1"/>
</dbReference>
<comment type="subcellular location">
    <subcellularLocation>
        <location evidence="2">Cytoplasm</location>
    </subcellularLocation>
</comment>
<accession>A0A7W3NEY1</accession>
<dbReference type="AlphaFoldDB" id="A0A7W3NEY1"/>
<protein>
    <recommendedName>
        <fullName evidence="2">Universal stress protein</fullName>
    </recommendedName>
</protein>
<keyword evidence="2" id="KW-0963">Cytoplasm</keyword>
<dbReference type="InterPro" id="IPR006016">
    <property type="entry name" value="UspA"/>
</dbReference>
<dbReference type="PANTHER" id="PTHR46268:SF6">
    <property type="entry name" value="UNIVERSAL STRESS PROTEIN UP12"/>
    <property type="match status" value="1"/>
</dbReference>
<dbReference type="Gene3D" id="3.40.50.620">
    <property type="entry name" value="HUPs"/>
    <property type="match status" value="1"/>
</dbReference>
<dbReference type="InterPro" id="IPR014729">
    <property type="entry name" value="Rossmann-like_a/b/a_fold"/>
</dbReference>
<sequence>MYNKILVAFDGSKVSIHALQHAAKLAKIANTKKMVILHVNDEPIDLQQPVYNVEIDQLIEEENHEILSTANGLLLEAGIPYETHILEGDPSRQITSYVKENPYDLIVMGSKEKGLIKGMFLGSVSRAVIHSVDCPVLIVK</sequence>
<proteinExistence type="inferred from homology"/>
<dbReference type="PANTHER" id="PTHR46268">
    <property type="entry name" value="STRESS RESPONSE PROTEIN NHAX"/>
    <property type="match status" value="1"/>
</dbReference>
<keyword evidence="5" id="KW-1185">Reference proteome</keyword>
<comment type="caution">
    <text evidence="4">The sequence shown here is derived from an EMBL/GenBank/DDBJ whole genome shotgun (WGS) entry which is preliminary data.</text>
</comment>
<gene>
    <name evidence="4" type="ORF">HNP21_004868</name>
</gene>
<dbReference type="InterPro" id="IPR006015">
    <property type="entry name" value="Universal_stress_UspA"/>
</dbReference>
<dbReference type="Pfam" id="PF00582">
    <property type="entry name" value="Usp"/>
    <property type="match status" value="1"/>
</dbReference>
<dbReference type="CDD" id="cd00293">
    <property type="entry name" value="USP-like"/>
    <property type="match status" value="1"/>
</dbReference>
<dbReference type="GO" id="GO:0005737">
    <property type="term" value="C:cytoplasm"/>
    <property type="evidence" value="ECO:0007669"/>
    <property type="project" value="UniProtKB-SubCell"/>
</dbReference>
<feature type="domain" description="UspA" evidence="3">
    <location>
        <begin position="1"/>
        <end position="140"/>
    </location>
</feature>
<name>A0A7W3NEY1_PRIAR</name>
<dbReference type="EMBL" id="JACJHT010000006">
    <property type="protein sequence ID" value="MBA9041738.1"/>
    <property type="molecule type" value="Genomic_DNA"/>
</dbReference>
<evidence type="ECO:0000256" key="2">
    <source>
        <dbReference type="PIRNR" id="PIRNR006276"/>
    </source>
</evidence>
<dbReference type="PIRSF" id="PIRSF006276">
    <property type="entry name" value="UspA"/>
    <property type="match status" value="1"/>
</dbReference>
<dbReference type="Proteomes" id="UP000543174">
    <property type="component" value="Unassembled WGS sequence"/>
</dbReference>
<evidence type="ECO:0000259" key="3">
    <source>
        <dbReference type="Pfam" id="PF00582"/>
    </source>
</evidence>
<evidence type="ECO:0000313" key="4">
    <source>
        <dbReference type="EMBL" id="MBA9041738.1"/>
    </source>
</evidence>
<organism evidence="4 5">
    <name type="scientific">Priestia aryabhattai</name>
    <name type="common">Bacillus aryabhattai</name>
    <dbReference type="NCBI Taxonomy" id="412384"/>
    <lineage>
        <taxon>Bacteria</taxon>
        <taxon>Bacillati</taxon>
        <taxon>Bacillota</taxon>
        <taxon>Bacilli</taxon>
        <taxon>Bacillales</taxon>
        <taxon>Bacillaceae</taxon>
        <taxon>Priestia</taxon>
    </lineage>
</organism>
<dbReference type="PRINTS" id="PR01438">
    <property type="entry name" value="UNVRSLSTRESS"/>
</dbReference>
<comment type="similarity">
    <text evidence="1 2">Belongs to the universal stress protein A family.</text>
</comment>
<dbReference type="SUPFAM" id="SSF52402">
    <property type="entry name" value="Adenine nucleotide alpha hydrolases-like"/>
    <property type="match status" value="1"/>
</dbReference>
<evidence type="ECO:0000256" key="1">
    <source>
        <dbReference type="ARBA" id="ARBA00008791"/>
    </source>
</evidence>
<evidence type="ECO:0000313" key="5">
    <source>
        <dbReference type="Proteomes" id="UP000543174"/>
    </source>
</evidence>
<reference evidence="4" key="1">
    <citation type="submission" date="2020-08" db="EMBL/GenBank/DDBJ databases">
        <title>Functional genomics of gut bacteria from endangered species of beetles.</title>
        <authorList>
            <person name="Carlos-Shanley C."/>
        </authorList>
    </citation>
    <scope>NUCLEOTIDE SEQUENCE [LARGE SCALE GENOMIC DNA]</scope>
    <source>
        <strain evidence="4">S00060</strain>
    </source>
</reference>